<sequence>MHDPEVRPAPSHPLKIRIHRDSISKGAPSPTTLVNGNPPTNGKPEPVEDDEPLPRTLMGQVPLGVAVSRIVQNAYAELGNMAETLPSQSDHDRKRHIFQYVLTTRKGFVKMYVATKWAENARAVQTCLDIMQYCNRAGEQLQLSSAHLNTIAKALGSLRIRNADLLTALDVLTTGTYRRLPSITTELYTPQKPMSKEDVVKVMRDADAAIRLRLRSTELLPTEMNSYRVADGRVYFTVQNRFMASFTVLGGTTDDPWWCADVEFLFELKGERSTAVQYPRIPPKQMRSLIQQETNALLAHIHNQRAAQIAEGNDLTSINRNSDVVDAPLIRAFNFLQLLSLTYQLEILHSQANLMRNMGLADVLTIELAPDRKSMKIWYWVTKNRRAGQPPRKPDLPLPPHGGLITISIQLTSEAQRRELAKEREQQRKSRGGKARPGLVSQTGLLSSFPGASLSQPDLRRPKGGQSWAARVREDLERRSKLAAHASARAGADAKSSSANVSGAASGSGLGGDVGGVRPSDEVENARFVVKWEPVADWLGVSVHREAGDEDDLQVDASALSFATIYHNAIRKHSDAITRALHTQVPDAELKPFGPAGNLAMVQSRILVSISPRNGFVLVQDTADMASPGRVGRFTQAGEAVSRQPQALAEQVALLKFAIIADSVEQQVRFLGYPCTRNRGFPPRYQILIQKFGHGARHFLFTPLAGFPSYDVVIIVADEGFRYALIETEVVGGYASWKDGTLLDVESMRRHKATVGAEVVPLQGQARPDFEIDGQTLRDIHAYCRARVSYALVEAQLRHLALPYTIAYNTKPGSAVVTPPGRDYPLSQSIPALTVSATDLFRKGHTLGDKDKDKDVEDQVAIEVIGWWNPTASCQVATSVRLKYAPPVSSAKTKSRGGVLRITPRLYYNTLTHVVTFVSESVEGCVGSFLAGWMSVRRLIVIAREIVKMHKTKHWRDVKLLSSDLQQVVFQYFQDYTLSIRWRPAPAQNELLANAQNDSGSYELSFSRLNQTTPWNPHSDLESHFTRRLQDDLAAGDIASFAMLLRDSLPVLLEINRIANHASISARLDIFYKAVGWYRVLIDSRYGLDFRLLSRRRLAILDATQSLDRSILTPIPLIEGVIKRLVPECQLISLSKGALVSFDEDGTRLQDVGVKFVERVIRVLSMGEAGLS</sequence>
<dbReference type="GO" id="GO:0003712">
    <property type="term" value="F:transcription coregulator activity"/>
    <property type="evidence" value="ECO:0007669"/>
    <property type="project" value="UniProtKB-UniRule"/>
</dbReference>
<dbReference type="PANTHER" id="PTHR12809">
    <property type="entry name" value="MEDIATOR COMPLEX SUBUNIT"/>
    <property type="match status" value="1"/>
</dbReference>
<proteinExistence type="inferred from homology"/>
<dbReference type="PANTHER" id="PTHR12809:SF2">
    <property type="entry name" value="MEDIATOR OF RNA POLYMERASE II TRANSCRIPTION SUBUNIT 14"/>
    <property type="match status" value="1"/>
</dbReference>
<evidence type="ECO:0000256" key="5">
    <source>
        <dbReference type="ARBA" id="ARBA00023159"/>
    </source>
</evidence>
<dbReference type="InterPro" id="IPR013947">
    <property type="entry name" value="Mediator_Med14"/>
</dbReference>
<evidence type="ECO:0000313" key="12">
    <source>
        <dbReference type="EMBL" id="CAE6357973.1"/>
    </source>
</evidence>
<keyword evidence="7 9" id="KW-0539">Nucleus</keyword>
<feature type="region of interest" description="Disordered" evidence="10">
    <location>
        <begin position="1"/>
        <end position="53"/>
    </location>
</feature>
<dbReference type="EMBL" id="CAJMWQ010000415">
    <property type="protein sequence ID" value="CAE6357973.1"/>
    <property type="molecule type" value="Genomic_DNA"/>
</dbReference>
<feature type="compositionally biased region" description="Low complexity" evidence="10">
    <location>
        <begin position="483"/>
        <end position="505"/>
    </location>
</feature>
<name>A0A8H2WB78_9AGAM</name>
<feature type="compositionally biased region" description="Basic and acidic residues" evidence="10">
    <location>
        <begin position="416"/>
        <end position="428"/>
    </location>
</feature>
<feature type="domain" description="Mediator complex subunit MED14 N-terminal" evidence="11">
    <location>
        <begin position="60"/>
        <end position="248"/>
    </location>
</feature>
<evidence type="ECO:0000256" key="3">
    <source>
        <dbReference type="ARBA" id="ARBA00019619"/>
    </source>
</evidence>
<evidence type="ECO:0000259" key="11">
    <source>
        <dbReference type="Pfam" id="PF08638"/>
    </source>
</evidence>
<protein>
    <recommendedName>
        <fullName evidence="3 9">Mediator of RNA polymerase II transcription subunit 14</fullName>
    </recommendedName>
    <alternativeName>
        <fullName evidence="8 9">Mediator complex subunit 14</fullName>
    </alternativeName>
</protein>
<feature type="compositionally biased region" description="Polar residues" evidence="10">
    <location>
        <begin position="29"/>
        <end position="40"/>
    </location>
</feature>
<evidence type="ECO:0000256" key="2">
    <source>
        <dbReference type="ARBA" id="ARBA00007813"/>
    </source>
</evidence>
<feature type="region of interest" description="Disordered" evidence="10">
    <location>
        <begin position="483"/>
        <end position="518"/>
    </location>
</feature>
<dbReference type="Proteomes" id="UP000663826">
    <property type="component" value="Unassembled WGS sequence"/>
</dbReference>
<feature type="region of interest" description="Disordered" evidence="10">
    <location>
        <begin position="416"/>
        <end position="468"/>
    </location>
</feature>
<comment type="subunit">
    <text evidence="9">Component of the Mediator complex.</text>
</comment>
<evidence type="ECO:0000256" key="8">
    <source>
        <dbReference type="ARBA" id="ARBA00032007"/>
    </source>
</evidence>
<organism evidence="12 13">
    <name type="scientific">Rhizoctonia solani</name>
    <dbReference type="NCBI Taxonomy" id="456999"/>
    <lineage>
        <taxon>Eukaryota</taxon>
        <taxon>Fungi</taxon>
        <taxon>Dikarya</taxon>
        <taxon>Basidiomycota</taxon>
        <taxon>Agaricomycotina</taxon>
        <taxon>Agaricomycetes</taxon>
        <taxon>Cantharellales</taxon>
        <taxon>Ceratobasidiaceae</taxon>
        <taxon>Rhizoctonia</taxon>
    </lineage>
</organism>
<dbReference type="GO" id="GO:0006357">
    <property type="term" value="P:regulation of transcription by RNA polymerase II"/>
    <property type="evidence" value="ECO:0007669"/>
    <property type="project" value="InterPro"/>
</dbReference>
<keyword evidence="6 9" id="KW-0804">Transcription</keyword>
<evidence type="ECO:0000256" key="9">
    <source>
        <dbReference type="RuleBase" id="RU365082"/>
    </source>
</evidence>
<gene>
    <name evidence="12" type="ORF">RDB_LOCUS9831</name>
</gene>
<comment type="function">
    <text evidence="9">Component of the Mediator complex, a coactivator involved in the regulated transcription of nearly all RNA polymerase II-dependent genes. Mediator functions as a bridge to convey information from gene-specific regulatory proteins to the basal RNA polymerase II transcription machinery. Mediator is recruited to promoters by direct interactions with regulatory proteins and serves as a scaffold for the assembly of a functional preinitiation complex with RNA polymerase II and the general transcription factors.</text>
</comment>
<reference evidence="12" key="1">
    <citation type="submission" date="2021-01" db="EMBL/GenBank/DDBJ databases">
        <authorList>
            <person name="Kaushik A."/>
        </authorList>
    </citation>
    <scope>NUCLEOTIDE SEQUENCE</scope>
    <source>
        <strain evidence="12">AG1-1B</strain>
    </source>
</reference>
<comment type="caution">
    <text evidence="12">The sequence shown here is derived from an EMBL/GenBank/DDBJ whole genome shotgun (WGS) entry which is preliminary data.</text>
</comment>
<evidence type="ECO:0000256" key="10">
    <source>
        <dbReference type="SAM" id="MobiDB-lite"/>
    </source>
</evidence>
<comment type="similarity">
    <text evidence="2 9">Belongs to the Mediator complex subunit 14 family.</text>
</comment>
<dbReference type="AlphaFoldDB" id="A0A8H2WB78"/>
<evidence type="ECO:0000256" key="1">
    <source>
        <dbReference type="ARBA" id="ARBA00004123"/>
    </source>
</evidence>
<evidence type="ECO:0000256" key="4">
    <source>
        <dbReference type="ARBA" id="ARBA00023015"/>
    </source>
</evidence>
<feature type="compositionally biased region" description="Gly residues" evidence="10">
    <location>
        <begin position="506"/>
        <end position="515"/>
    </location>
</feature>
<dbReference type="InterPro" id="IPR055122">
    <property type="entry name" value="Med14_N"/>
</dbReference>
<dbReference type="Pfam" id="PF08638">
    <property type="entry name" value="Med14"/>
    <property type="match status" value="1"/>
</dbReference>
<dbReference type="GO" id="GO:0070847">
    <property type="term" value="C:core mediator complex"/>
    <property type="evidence" value="ECO:0007669"/>
    <property type="project" value="TreeGrafter"/>
</dbReference>
<evidence type="ECO:0000256" key="6">
    <source>
        <dbReference type="ARBA" id="ARBA00023163"/>
    </source>
</evidence>
<comment type="subcellular location">
    <subcellularLocation>
        <location evidence="1 9">Nucleus</location>
    </subcellularLocation>
</comment>
<dbReference type="GO" id="GO:0016592">
    <property type="term" value="C:mediator complex"/>
    <property type="evidence" value="ECO:0007669"/>
    <property type="project" value="UniProtKB-UniRule"/>
</dbReference>
<keyword evidence="5 9" id="KW-0010">Activator</keyword>
<keyword evidence="4 9" id="KW-0805">Transcription regulation</keyword>
<evidence type="ECO:0000256" key="7">
    <source>
        <dbReference type="ARBA" id="ARBA00023242"/>
    </source>
</evidence>
<accession>A0A8H2WB78</accession>
<evidence type="ECO:0000313" key="13">
    <source>
        <dbReference type="Proteomes" id="UP000663826"/>
    </source>
</evidence>